<dbReference type="PROSITE" id="PS00012">
    <property type="entry name" value="PHOSPHOPANTETHEINE"/>
    <property type="match status" value="1"/>
</dbReference>
<dbReference type="InterPro" id="IPR009081">
    <property type="entry name" value="PP-bd_ACP"/>
</dbReference>
<accession>A1CFN0</accession>
<comment type="similarity">
    <text evidence="5">Belongs to the NRP synthetase family.</text>
</comment>
<dbReference type="KEGG" id="act:ACLA_093780"/>
<proteinExistence type="inferred from homology"/>
<dbReference type="STRING" id="344612.A1CFN0"/>
<dbReference type="FunFam" id="3.30.559.30:FF:000002">
    <property type="entry name" value="Nonribosomal peptide synthase Pes1"/>
    <property type="match status" value="1"/>
</dbReference>
<keyword evidence="3" id="KW-0436">Ligase</keyword>
<dbReference type="FunFam" id="3.30.559.10:FF:000016">
    <property type="entry name" value="Nonribosomal peptide synthase Pes1"/>
    <property type="match status" value="1"/>
</dbReference>
<reference evidence="7 8" key="1">
    <citation type="journal article" date="2008" name="PLoS Genet.">
        <title>Genomic islands in the pathogenic filamentous fungus Aspergillus fumigatus.</title>
        <authorList>
            <person name="Fedorova N.D."/>
            <person name="Khaldi N."/>
            <person name="Joardar V.S."/>
            <person name="Maiti R."/>
            <person name="Amedeo P."/>
            <person name="Anderson M.J."/>
            <person name="Crabtree J."/>
            <person name="Silva J.C."/>
            <person name="Badger J.H."/>
            <person name="Albarraq A."/>
            <person name="Angiuoli S."/>
            <person name="Bussey H."/>
            <person name="Bowyer P."/>
            <person name="Cotty P.J."/>
            <person name="Dyer P.S."/>
            <person name="Egan A."/>
            <person name="Galens K."/>
            <person name="Fraser-Liggett C.M."/>
            <person name="Haas B.J."/>
            <person name="Inman J.M."/>
            <person name="Kent R."/>
            <person name="Lemieux S."/>
            <person name="Malavazi I."/>
            <person name="Orvis J."/>
            <person name="Roemer T."/>
            <person name="Ronning C.M."/>
            <person name="Sundaram J.P."/>
            <person name="Sutton G."/>
            <person name="Turner G."/>
            <person name="Venter J.C."/>
            <person name="White O.R."/>
            <person name="Whitty B.R."/>
            <person name="Youngman P."/>
            <person name="Wolfe K.H."/>
            <person name="Goldman G.H."/>
            <person name="Wortman J.R."/>
            <person name="Jiang B."/>
            <person name="Denning D.W."/>
            <person name="Nierman W.C."/>
        </authorList>
    </citation>
    <scope>NUCLEOTIDE SEQUENCE [LARGE SCALE GENOMIC DNA]</scope>
    <source>
        <strain evidence="8">ATCC 1007 / CBS 513.65 / DSM 816 / NCTC 3887 / NRRL 1</strain>
    </source>
</reference>
<dbReference type="GeneID" id="4704804"/>
<dbReference type="NCBIfam" id="TIGR01733">
    <property type="entry name" value="AA-adenyl-dom"/>
    <property type="match status" value="5"/>
</dbReference>
<dbReference type="GO" id="GO:0005737">
    <property type="term" value="C:cytoplasm"/>
    <property type="evidence" value="ECO:0007669"/>
    <property type="project" value="TreeGrafter"/>
</dbReference>
<sequence>MSGSTEMATATEKLLDTVCSFPALLNEEDELPIATRAQVEVELPSHEVIRDFSLKYGISIQVVLETVWAIALKTFTGDENICLASLSQEGSDLITAAVEDDSTLIDVLGVISKNKKHFQDGYAPSDLSCNSGVCFVESTEQIVSNFDQFDVLLHAVIDQSQWRLSLWYQTSHLAHPYATIVAATVSQILGEILADPSRPLSQINLVHPQVRHELQAWSNMTPASIDRCVGEMFEKTVQERPLHTAVNTSDLTLTYQELDFRSATLARELQKRGVVPEAIVVLCFPKSAWAVVAMMAVIRAGGAILFLDPSHPTARHQEIIGQVDTKWIITAPEYSQLWEWFDGDVLLLDDNFVSSLGQSPDNESTKEQKVQCSATPSSALYVIFTSGSTGKPKGCVVEHRQFLTGSLAQQKASKMTHEDRVLQLASFTFDVSILEIITSLISGACVCIPNDQERAKGPAACIQQFGVTWAFLTPSLVNLMAPEMVPTLQFLVLGGEAVQQENINIWAPHVRLANGYGPTECSIAATAHPGLSLKTSPSNIGHPLGGCCWIVDKDNHNRLLPIGAPGELVIQGPIVARGYLNELEKTRAVFLESVQWMESGPTDTSRLYKTGDLARFNADGSLFFLGRKDSQVKLRGLRIELGEIEHRLADHPLVEQAVVVLAKQGPCQGKLCAVLSLKSLRQDTVSLELVEDGKFGLATEEIATVAAALSQQLPSYMQPTVWAPVQCIPLTVSGKQNGVLVRKWVADMSLETFDLLTGRTEGADSEKVQPSTDEEIELQALCSAILGFASPEDIWLNKSFIQNGGDSIQAMQLLDHLRRKQYGVGLEDLLQSTTLIDLAQRMASNERVTSVEEESAVVSLNLERIKQLGFNVSDVEDLYPVSSVQRGILLSQQQSPDRYQLRITCEILPPSGQSVKLELLREAWKQLTKRHPALRTVFVEAEAEDGLCDQLVLTSGHGAFMEWSHNDETAVWAALNAYKREDEPLQPPVAFIVSHTSDGKVFGTIDISHALIDGVSILILLRDLSQAYAGLMDSQIVRYAPYIQYLQTLPSNDSLEYWTKYLDDASPCHFPALNDDLTSENQLHELTINMEDADAIQKFCATHNVTPATVFQAAWALVLKAYTGQDDVCFGYLTAGRDFPVPNISNAVGVFINMMTYRMRLAATDTVADVIKETQEGFLRGLSHQQCSIAEIQHALGVSQPLFNTIMSLQSALGEEIAGADIDKTIRFRVVNEQDPTEYNISVNVFVSKVRVSLTLRYFTEVLSDGMAANVFDTFHDVVQTLIHSYNSTLPTLTVLSERDQSQIASWNQTQWPDVHACVHDLVHQQVLSRPSATAIEAWDGSFTYKELDEVTTSLACILRENGVGPEVLVPICFSKSSWTVIAQLSTLKAGGACVAFDPEHPQSRREEMLRQCGATIALVGEGKESLFHGLVDRVVLVAPGSIPNLPTQQLKEAPSASPNSPAFVVFTSGSTGKPKGIVLEHHALCSSARAHGPAMNYGPDARVLQFASYTFDVSIGETFTCLMSGGTLCIPNEDERLNDLAGVINRMNTNVVYLTPSVVSLLQPSQVPGVHTLALGGEAVREDNILTWADQTNLVNIYGPAECSVWSTGLTGVPRSASPRNIGYGLGARMWITHADDPSQLCAVGAVGEILIEGPIVARGYLGDEAKTAAVFISPPAWLSKFDSHAAQQSIKLYRTGDLAHYNSDGSINFVGRRDHQVKLHGQRVEMGEIDHALLSHEAVQNALALVPKQGALKGKLVAVISLKRKSSVPATDRKGMALLEDADSEDVQTDIVAVRQRVSSLLPGYMVPAHWLTVQTIPMTRNGKSDRPSVTVWVEQLSEDPTGAANHLDRGDDGPQSPIETELQHVISEVLNLSLGQVAMEQSFLALGGDSITAMQVSSRSRSRGLQVAVKNILKGKSIREIASQATLRSNLDQSGLNGASDIRQFSLLPRVEAADIDALASKAGYNGAVAIEDAYPCSPMQEGILISQAQAPETYKFYAVCSIRSTNPAEPVSLARLHKAWTRLVARHPSLRTFFVEGLAHDGLYSQVVLKEHTPQLETASDLTTLFQYPEEYPLDYQKSSPPHRLIVLQDQEGATHFNLEISHTLIDGGSMAIILRDLAKAYDGELQPGPLYRDYIAMLRNQSMEETLLFWTSYLENVKPVFFPSLLDAPATATRKLQAINIPIAPATVLDLQTFTKQHEVTLANVFQSVWALVLRAYTGESDIVFGYLSSGRDVEGLDMDMDNAVGAFITMLACRAQIDDDLTLLDVTRRMHEDFINSLPYQQTSLAQVQHALKLSGERLFNSILSLQRPMVDSNNESSIAIEYLGGSDPTEYDLGVSITVSDTAIEVSINYWSTFMESEQADMLASTFTNILSKLIDAPTKAIEQVDLLGQKHMEYILDVNHNGQVPETVNDCIHTRIHRRALTHPDAPAIHSWDASLSYGELDKLSSRLAGAIISLGVTVEDAVPLCFDKSAWAMVSMLAVLKAGAAYVSMNPSHPTQHLASIIAQTKARIVLVGSSAYSDKVKSLVDNVLVVDPALFHTLPEPNQAIFPPVSSSNAAMINFTSGSTGKPKGIVVLHKGLCSLTIHNEDMQLDHSSRVLQFSAYTFDTSNSEMFFTLCRGGCVCVPSDDDRLNDLAGAINRFQVTYAYLTPSVALTLSPESVPTLKTLALVGEAVPADLARKWQDRLHLINSYGPAECTIMSSFNVIREGVAAANIGKAHGCLFWVTEPEDSQRLVPVGRVGELLIEGPLVTRGYLDPELTTKVFIQPPRWRGPTLHGTRLYKTGDLVRYAADGSLVYVGRKDSQIKLNGQRVEMGEVEKTIASDSLVQQCVILLPKQGPSKKKLVAVVVLEEFLDDECQEITPIVNPTDKSRAISQVDSIRERLASVLPSYMIPSVWLVCLKFPYTPSRKVDRPRISQWVEKMDHETYVQAAAEEQIETSESIDDTPSEANTAAQLRNIVARVLNISSSQASLSRSFLSLGGDSITAMQLVVQCRNEGLQILFKDVMRSTSIAALAQCAENVDSRRSSDRAAEQWDTPFGLSPIQQLYFQEISQGATDAAANQFNQSFLLRLTQDVSIDQLRSALDRIMQRHSMLRARFRKSHRGEWTQIIPSQVSGSYRFRVHTIESEDEARALSLKAQSQLDIQNGPVFAAEIFTVADKPTLLFLVAHHLVIDLVSWRILFQEVEDSLTDKASLSDLAPFSFQRWQRQQADYASKHLRPKMVLPYSIPPADYEFWGMKDVPNYQEETVQLSATLDAHDTELLLSHSHKAMRTEPLDILIAALLSSFKDTFGRQPPAIFNEGHGRQPAVNGPLSDIDLSDSVGWFTTVFPFHVPVEASGNSLDIVRQVKDQRKELPANGWSYFTSKYHNEDGTREFANHMPVEVLFNYLGLYQGLERADGVFQRVPFNEGDVGPSVRRYALFEINVYVVNGSAHATIAFNRNMKHQEQVTEWLSRYTVALRELSQQLMNTQYTLTRSDYPLLSISYPKLDHLHTQRLPELGYQIDSIEDIYPCSPLQEGILLSQTRMPDAYLYHAILRLTSAQGRPVDPQQLISSWQQVVDRHSILRTAFLERVSSRPFDQMVLVDHQANSLVLGGVGSEKEAIDILGSLAPLSSSSNKPQHRLAVVQANDETIYFKLDISHALMDGTAMAILIHDLASAYINQLPLTPATSYSEYIGYIQSQPADEALEFWATHLAGVQPSHFPALTSDSSKEQRELQHIDVPVPEIAKVRTFCQQHDVTLANIVRLAWAVVLSAYTGEENICFGYLTAGREVPVPGVESAVGPFINMLVCAMDMSQMGQKTVVEELKALHEEYLQNLPYQHVGLAEIQHRLGLSGQTLFNTVVSFQRRDVDNFQLGDLKIDYIQGEDPTEYDITLNVTDTDRGFTVQLGYLTSRLSSEQALNVSEALSAALSSIVSAPRSPVTSVDLFSSRHREQVLQWNKTIPATIDECLHSLFERSAKASPDALAIASWDEDLSYAQLDKKTTQLARVLVSMRLGPDDLVPICFDKSSWAIVAMLGILKAGAGFVPLDPAHPPERLASIIAQTSSSLALVSLSTSKRVVDLVPNILVISSGSNMWLDSDDSLTLPAAPTTRNIAYTLFTSGSTGTPKGVVVEHSAVSTSIIHHGKEIGCSPATRMFQFAAYTFDACILEIFTTLAYGGCICVPSEADRMSDIAGSIRRLQANTTFLTPSVVRILRPDQVPTLSTIILGGEALDRDNIQTWAAGSDMRLMNGYGPTETCVFCVMHTFTSKTERHDILGRAVSSLSWIVRPGDHNHLAPIGSVGELLVQGGTLARGYLHDDDKTAKSFIVNPDFATSGPDTGAQRFYKTGDLVRYNADGTITYLGRKDTQIKLRGQRIELAEIEHQIQRQLPPNVQIAVEVVLPHGEKEQALLAAFICQPSSQPDFLQEMTPEARAQLGQLKQSLFTVLPPYMQPSLFLPTNWMPTTSAKKLDRHFLRSHCASLTDVQLKVYSLQGEESRRAPNTVLEKKVQELWHRVLKVPMQQIYAEDSFFQVGGDSIAAMKMAATSDDISITVADIFRHPVLADLAAALAAKNQPEKTNGIPVEPFELLSDYSVLKGISTEYGIPPECIQDAYPSTSLQEGMMALAILNPGAYVLRKVLKLTSSIDIARFQSAWETVSQKTPILRTRLVPTTDGSLLQLVVNEHIEWRSAQSLQDYLELDARESIRYGAPLVRYAITADGHFVWTAHHSVYDGWSLPMILEQVRCAYENGDCSDTPRFNTFIKHLVDIDPQSTRNFWQKQLEGQRPSSFPELPSPSYRPSVRGSTAHKMSFSHSPNSPILKTTVLRAAWAFVLSFYTDSPDVVFGMTLSGRNGSVSGIDKMIAPVITTVPVRVAFPPAITVEGFLQQVQQQATDMIPHEHFGLQNIANLSSECARAIEFQNLFVIQPASELTTTTAFLGCEEVDLPLQDFDSYPLVVECYLADGDIHIETRHDEAILSAWQVQNMLYHFESLVNQLTAVENAGRPIEQIEMFGEKDLQQILEWNQVYPEVVESTVPQVFAQQVAERPSALAVDAWDGQLTYADLDYFSSILARHLHHLGVGPEVLVPMCFDKSRWAVVAQMSVIKAGGACVNLDPKHPQARLETIVRDAGAPILLCAPSHSGILGSALSVHEVTVTEEFIRSLASSNDMMASNLPDLSPRNAAYVLFTSGSTGKPKGIVIEHGSLCSSSKAHGSRWGIGPNTRLLQFAAYTFDVSCADIFTTLQRGGCICVPSEHDRLNALPESINHFRCNWAFLTPTVASLLPADNIPSLKTLVLGGEASSWDTIAKWHSVLDLIVCYGPAECSVYCSGAPPATATSDPANLGASIGALYWIADPQDPNRLTPVGCVGELLLEGPTVAREYLHDPAKTASAFVRDPTWAPSRTHNRPRMFYRTGDLVRYNEDGTIRFAGRKDTQVKVRGQRVELGEIEHAIRLAMPSLAHATVDAVKDPSSARQTVVAFLHFSNRSGSAELMEMTAELRENLIQMQQTLSQSLPSYMIPSMFLPLARVPLTMNGKADRRQLRDLALSLSQDDVLAFSLADGVKQEPTTETEFQLRELWVKLLNVEVESIGAGDHFFRSGGDSIIAMKLTSLARARGWPLSVQEVFQFPILSDMAAHIDNEPRAVDASSHVAYQPFSLIQTSGSELVDQVATDVKTASTNIADILPATDFQSSAIAHSMMKTRGLLNYLFLDGQGSLPWTVGYVQSVWSRFLSSHQILRTVFTARGDRFYQVVLKQISQEVEWYETDRDIDSFCAELCRDDVQSDLQLGDSLTKLIIVGSQTHHRVILRLSHAQYDGVCLPQIWQTLQDVFLGKTPSPEAPFAQYVAAVNSHNGAGTMAYWRTLLQDSQMTNVVNHAKPSYRNVYDLHLTRTIPVPVNSRPSSGITFATILKASWATVLAALSDTTDVVFGHVTSGRNIPGTDMERIIGACLNIIPVRASVNSSTSATDLLQSLQSQHIASMAHESIGMRQVVRECSSWAPFTRFSSIVQHQNIEQIAAVTLADREYTIGDFCPAADEADVAIKTTPLDGNQMEVLFITSSQSVGESVASTLLDLLCQTIQRFCQPDSAQLQSAPAQWLSGKSMLPLAYPSPIPTLTANGTVNGAPSSSPNGVVSLIYDSWRLVLGAPDLSLDLDSDFFLVGGDLVSVALLAATLRQHGFNIAVEDLIDRSVLQGMAETLLRSKA</sequence>
<keyword evidence="4" id="KW-0677">Repeat</keyword>
<dbReference type="InterPro" id="IPR042099">
    <property type="entry name" value="ANL_N_sf"/>
</dbReference>
<dbReference type="RefSeq" id="XP_001273105.1">
    <property type="nucleotide sequence ID" value="XM_001273104.1"/>
</dbReference>
<dbReference type="CDD" id="cd19534">
    <property type="entry name" value="E_NRPS"/>
    <property type="match status" value="1"/>
</dbReference>
<dbReference type="FunFam" id="3.30.559.30:FF:000005">
    <property type="entry name" value="Nonribosomal peptide synthase Pes1"/>
    <property type="match status" value="3"/>
</dbReference>
<dbReference type="CDD" id="cd19542">
    <property type="entry name" value="CT_NRPS-like"/>
    <property type="match status" value="4"/>
</dbReference>
<dbReference type="SMART" id="SM00823">
    <property type="entry name" value="PKS_PP"/>
    <property type="match status" value="4"/>
</dbReference>
<dbReference type="EMBL" id="DS027052">
    <property type="protein sequence ID" value="EAW11679.1"/>
    <property type="molecule type" value="Genomic_DNA"/>
</dbReference>
<evidence type="ECO:0000256" key="4">
    <source>
        <dbReference type="ARBA" id="ARBA00022737"/>
    </source>
</evidence>
<name>A1CFN0_ASPCL</name>
<dbReference type="GO" id="GO:0031177">
    <property type="term" value="F:phosphopantetheine binding"/>
    <property type="evidence" value="ECO:0007669"/>
    <property type="project" value="InterPro"/>
</dbReference>
<evidence type="ECO:0000313" key="7">
    <source>
        <dbReference type="EMBL" id="EAW11679.1"/>
    </source>
</evidence>
<evidence type="ECO:0000256" key="1">
    <source>
        <dbReference type="ARBA" id="ARBA00022450"/>
    </source>
</evidence>
<keyword evidence="1" id="KW-0596">Phosphopantetheine</keyword>
<dbReference type="PANTHER" id="PTHR45527:SF16">
    <property type="entry name" value="NONRIBOSOMAL PEPTIDE SYNTHASE ATNA-RELATED"/>
    <property type="match status" value="1"/>
</dbReference>
<dbReference type="eggNOG" id="KOG1178">
    <property type="taxonomic scope" value="Eukaryota"/>
</dbReference>
<feature type="domain" description="Carrier" evidence="6">
    <location>
        <begin position="772"/>
        <end position="846"/>
    </location>
</feature>
<dbReference type="InterPro" id="IPR023213">
    <property type="entry name" value="CAT-like_dom_sf"/>
</dbReference>
<dbReference type="GO" id="GO:0016874">
    <property type="term" value="F:ligase activity"/>
    <property type="evidence" value="ECO:0007669"/>
    <property type="project" value="UniProtKB-KW"/>
</dbReference>
<evidence type="ECO:0000313" key="8">
    <source>
        <dbReference type="Proteomes" id="UP000006701"/>
    </source>
</evidence>
<dbReference type="InterPro" id="IPR036736">
    <property type="entry name" value="ACP-like_sf"/>
</dbReference>
<dbReference type="PROSITE" id="PS50075">
    <property type="entry name" value="CARRIER"/>
    <property type="match status" value="5"/>
</dbReference>
<dbReference type="SUPFAM" id="SSF52777">
    <property type="entry name" value="CoA-dependent acyltransferases"/>
    <property type="match status" value="13"/>
</dbReference>
<keyword evidence="8" id="KW-1185">Reference proteome</keyword>
<organism evidence="7 8">
    <name type="scientific">Aspergillus clavatus (strain ATCC 1007 / CBS 513.65 / DSM 816 / NCTC 3887 / NRRL 1 / QM 1276 / 107)</name>
    <dbReference type="NCBI Taxonomy" id="344612"/>
    <lineage>
        <taxon>Eukaryota</taxon>
        <taxon>Fungi</taxon>
        <taxon>Dikarya</taxon>
        <taxon>Ascomycota</taxon>
        <taxon>Pezizomycotina</taxon>
        <taxon>Eurotiomycetes</taxon>
        <taxon>Eurotiomycetidae</taxon>
        <taxon>Eurotiales</taxon>
        <taxon>Aspergillaceae</taxon>
        <taxon>Aspergillus</taxon>
        <taxon>Aspergillus subgen. Fumigati</taxon>
    </lineage>
</organism>
<dbReference type="OrthoDB" id="416786at2759"/>
<evidence type="ECO:0000256" key="5">
    <source>
        <dbReference type="ARBA" id="ARBA00029454"/>
    </source>
</evidence>
<dbReference type="Gene3D" id="3.30.559.10">
    <property type="entry name" value="Chloramphenicol acetyltransferase-like domain"/>
    <property type="match status" value="6"/>
</dbReference>
<gene>
    <name evidence="7" type="ORF">ACLA_093780</name>
</gene>
<dbReference type="InterPro" id="IPR020806">
    <property type="entry name" value="PKS_PP-bd"/>
</dbReference>
<feature type="domain" description="Carrier" evidence="6">
    <location>
        <begin position="2955"/>
        <end position="3031"/>
    </location>
</feature>
<dbReference type="Gene3D" id="3.40.50.12780">
    <property type="entry name" value="N-terminal domain of ligase-like"/>
    <property type="match status" value="5"/>
</dbReference>
<dbReference type="HOGENOM" id="CLU_000022_60_0_1"/>
<dbReference type="InterPro" id="IPR010071">
    <property type="entry name" value="AA_adenyl_dom"/>
</dbReference>
<dbReference type="VEuPathDB" id="FungiDB:ACLA_093780"/>
<dbReference type="PROSITE" id="PS00455">
    <property type="entry name" value="AMP_BINDING"/>
    <property type="match status" value="4"/>
</dbReference>
<keyword evidence="2" id="KW-0597">Phosphoprotein</keyword>
<dbReference type="Gene3D" id="3.30.300.30">
    <property type="match status" value="5"/>
</dbReference>
<dbReference type="NCBIfam" id="NF003417">
    <property type="entry name" value="PRK04813.1"/>
    <property type="match status" value="5"/>
</dbReference>
<dbReference type="InterPro" id="IPR020845">
    <property type="entry name" value="AMP-binding_CS"/>
</dbReference>
<dbReference type="Gene3D" id="3.30.559.30">
    <property type="entry name" value="Nonribosomal peptide synthetase, condensation domain"/>
    <property type="match status" value="7"/>
</dbReference>
<dbReference type="Pfam" id="PF00668">
    <property type="entry name" value="Condensation"/>
    <property type="match status" value="6"/>
</dbReference>
<dbReference type="SUPFAM" id="SSF56801">
    <property type="entry name" value="Acetyl-CoA synthetase-like"/>
    <property type="match status" value="5"/>
</dbReference>
<evidence type="ECO:0000256" key="3">
    <source>
        <dbReference type="ARBA" id="ARBA00022598"/>
    </source>
</evidence>
<dbReference type="eggNOG" id="KOG1177">
    <property type="taxonomic scope" value="Eukaryota"/>
</dbReference>
<dbReference type="FunFam" id="3.30.559.30:FF:000003">
    <property type="entry name" value="Nonribosomal peptide synthase SidD"/>
    <property type="match status" value="1"/>
</dbReference>
<dbReference type="Gene3D" id="1.10.1200.10">
    <property type="entry name" value="ACP-like"/>
    <property type="match status" value="6"/>
</dbReference>
<feature type="domain" description="Carrier" evidence="6">
    <location>
        <begin position="5560"/>
        <end position="5636"/>
    </location>
</feature>
<dbReference type="InterPro" id="IPR000873">
    <property type="entry name" value="AMP-dep_synth/lig_dom"/>
</dbReference>
<dbReference type="GO" id="GO:0044550">
    <property type="term" value="P:secondary metabolite biosynthetic process"/>
    <property type="evidence" value="ECO:0007669"/>
    <property type="project" value="TreeGrafter"/>
</dbReference>
<dbReference type="PANTHER" id="PTHR45527">
    <property type="entry name" value="NONRIBOSOMAL PEPTIDE SYNTHETASE"/>
    <property type="match status" value="1"/>
</dbReference>
<dbReference type="SUPFAM" id="SSF47336">
    <property type="entry name" value="ACP-like"/>
    <property type="match status" value="6"/>
</dbReference>
<dbReference type="Pfam" id="PF00501">
    <property type="entry name" value="AMP-binding"/>
    <property type="match status" value="5"/>
</dbReference>
<dbReference type="InterPro" id="IPR006162">
    <property type="entry name" value="Ppantetheine_attach_site"/>
</dbReference>
<dbReference type="FunFam" id="3.30.300.30:FF:000015">
    <property type="entry name" value="Nonribosomal peptide synthase SidD"/>
    <property type="match status" value="5"/>
</dbReference>
<dbReference type="Proteomes" id="UP000006701">
    <property type="component" value="Unassembled WGS sequence"/>
</dbReference>
<dbReference type="CDD" id="cd05918">
    <property type="entry name" value="A_NRPS_SidN3_like"/>
    <property type="match status" value="5"/>
</dbReference>
<evidence type="ECO:0000256" key="2">
    <source>
        <dbReference type="ARBA" id="ARBA00022553"/>
    </source>
</evidence>
<dbReference type="InterPro" id="IPR045851">
    <property type="entry name" value="AMP-bd_C_sf"/>
</dbReference>
<feature type="domain" description="Carrier" evidence="6">
    <location>
        <begin position="4493"/>
        <end position="4567"/>
    </location>
</feature>
<protein>
    <submittedName>
        <fullName evidence="7">Nonribosomal peptide synthase, putative</fullName>
    </submittedName>
</protein>
<dbReference type="CDD" id="cd19545">
    <property type="entry name" value="FUM14_C_NRPS-like"/>
    <property type="match status" value="1"/>
</dbReference>
<dbReference type="FunFam" id="3.40.50.12780:FF:000014">
    <property type="entry name" value="Nonribosomal peptide synthetase 1"/>
    <property type="match status" value="5"/>
</dbReference>
<dbReference type="Pfam" id="PF00550">
    <property type="entry name" value="PP-binding"/>
    <property type="match status" value="6"/>
</dbReference>
<feature type="domain" description="Carrier" evidence="6">
    <location>
        <begin position="1856"/>
        <end position="1932"/>
    </location>
</feature>
<dbReference type="FunFam" id="1.10.1200.10:FF:000005">
    <property type="entry name" value="Nonribosomal peptide synthetase 1"/>
    <property type="match status" value="2"/>
</dbReference>
<dbReference type="OMA" id="PREIEHH"/>
<dbReference type="GO" id="GO:0043041">
    <property type="term" value="P:amino acid activation for nonribosomal peptide biosynthetic process"/>
    <property type="evidence" value="ECO:0007669"/>
    <property type="project" value="TreeGrafter"/>
</dbReference>
<dbReference type="InterPro" id="IPR001242">
    <property type="entry name" value="Condensation_dom"/>
</dbReference>
<evidence type="ECO:0000259" key="6">
    <source>
        <dbReference type="PROSITE" id="PS50075"/>
    </source>
</evidence>